<name>A0A7V8JLE7_STEMA</name>
<comment type="caution">
    <text evidence="1">The sequence shown here is derived from an EMBL/GenBank/DDBJ whole genome shotgun (WGS) entry which is preliminary data.</text>
</comment>
<organism evidence="1 2">
    <name type="scientific">Stenotrophomonas maltophilia</name>
    <name type="common">Pseudomonas maltophilia</name>
    <name type="synonym">Xanthomonas maltophilia</name>
    <dbReference type="NCBI Taxonomy" id="40324"/>
    <lineage>
        <taxon>Bacteria</taxon>
        <taxon>Pseudomonadati</taxon>
        <taxon>Pseudomonadota</taxon>
        <taxon>Gammaproteobacteria</taxon>
        <taxon>Lysobacterales</taxon>
        <taxon>Lysobacteraceae</taxon>
        <taxon>Stenotrophomonas</taxon>
        <taxon>Stenotrophomonas maltophilia group</taxon>
    </lineage>
</organism>
<protein>
    <submittedName>
        <fullName evidence="1">Uncharacterized protein</fullName>
    </submittedName>
</protein>
<gene>
    <name evidence="1" type="ORF">GAK31_02536</name>
</gene>
<dbReference type="EMBL" id="WNDS01000003">
    <property type="protein sequence ID" value="KAF1015048.1"/>
    <property type="molecule type" value="Genomic_DNA"/>
</dbReference>
<dbReference type="AlphaFoldDB" id="A0A7V8JLE7"/>
<sequence length="96" mass="10135">MKQAFSGEVRWLSFRLRNGQSIGPAALSAGWSQAAATGGCTVRREAVEGAGVVYALYGPNSLPSPRAAELNMRRFLEQAGYVFTMGSLGGRTVPVA</sequence>
<evidence type="ECO:0000313" key="2">
    <source>
        <dbReference type="Proteomes" id="UP000487117"/>
    </source>
</evidence>
<proteinExistence type="predicted"/>
<reference evidence="2" key="1">
    <citation type="journal article" date="2020" name="MBio">
        <title>Horizontal gene transfer to a defensive symbiont with a reduced genome amongst a multipartite beetle microbiome.</title>
        <authorList>
            <person name="Waterworth S.C."/>
            <person name="Florez L.V."/>
            <person name="Rees E.R."/>
            <person name="Hertweck C."/>
            <person name="Kaltenpoth M."/>
            <person name="Kwan J.C."/>
        </authorList>
    </citation>
    <scope>NUCLEOTIDE SEQUENCE [LARGE SCALE GENOMIC DNA]</scope>
</reference>
<evidence type="ECO:0000313" key="1">
    <source>
        <dbReference type="EMBL" id="KAF1015048.1"/>
    </source>
</evidence>
<dbReference type="Proteomes" id="UP000487117">
    <property type="component" value="Unassembled WGS sequence"/>
</dbReference>
<accession>A0A7V8JLE7</accession>